<feature type="compositionally biased region" description="Polar residues" evidence="1">
    <location>
        <begin position="60"/>
        <end position="70"/>
    </location>
</feature>
<gene>
    <name evidence="3" type="ORF">PBS001_LOCUS2308</name>
    <name evidence="2" type="ORF">PBS003_LOCUS1236</name>
</gene>
<dbReference type="EMBL" id="CAKKTJ010000104">
    <property type="protein sequence ID" value="CAH0474380.1"/>
    <property type="molecule type" value="Genomic_DNA"/>
</dbReference>
<dbReference type="Proteomes" id="UP001160483">
    <property type="component" value="Unassembled WGS sequence"/>
</dbReference>
<reference evidence="2 4" key="1">
    <citation type="submission" date="2021-11" db="EMBL/GenBank/DDBJ databases">
        <authorList>
            <person name="Islam A."/>
            <person name="Islam S."/>
            <person name="Flora M.S."/>
            <person name="Rahman M."/>
            <person name="Ziaur R.M."/>
            <person name="Epstein J.H."/>
            <person name="Hassan M."/>
            <person name="Klassen M."/>
            <person name="Woodard K."/>
            <person name="Webb A."/>
            <person name="Webby R.J."/>
            <person name="El Zowalaty M.E."/>
        </authorList>
    </citation>
    <scope>NUCLEOTIDE SEQUENCE</scope>
    <source>
        <strain evidence="3">Pbs1</strain>
        <strain evidence="2">Pbs3</strain>
    </source>
</reference>
<sequence length="107" mass="11410">MSTASVPTRRTSTRWEPRRAQVDSSTAPKDRSRSGTNYWQKTPPMAPNMPNHLAPLTIDSPASGTLTPAALTPSSGGYQCYEELVVHEPVTVPPALSSKDTAGSSLT</sequence>
<dbReference type="EMBL" id="CAKLCB010000124">
    <property type="protein sequence ID" value="CAH0515603.1"/>
    <property type="molecule type" value="Genomic_DNA"/>
</dbReference>
<feature type="region of interest" description="Disordered" evidence="1">
    <location>
        <begin position="1"/>
        <end position="70"/>
    </location>
</feature>
<name>A0AAU9KM23_9STRA</name>
<dbReference type="Proteomes" id="UP001158986">
    <property type="component" value="Unassembled WGS sequence"/>
</dbReference>
<dbReference type="AlphaFoldDB" id="A0AAU9KM23"/>
<accession>A0AAU9KM23</accession>
<keyword evidence="4" id="KW-1185">Reference proteome</keyword>
<evidence type="ECO:0000256" key="1">
    <source>
        <dbReference type="SAM" id="MobiDB-lite"/>
    </source>
</evidence>
<evidence type="ECO:0000313" key="3">
    <source>
        <dbReference type="EMBL" id="CAH0515603.1"/>
    </source>
</evidence>
<protein>
    <submittedName>
        <fullName evidence="2">Uncharacterized protein</fullName>
    </submittedName>
</protein>
<feature type="compositionally biased region" description="Polar residues" evidence="1">
    <location>
        <begin position="1"/>
        <end position="10"/>
    </location>
</feature>
<evidence type="ECO:0000313" key="4">
    <source>
        <dbReference type="Proteomes" id="UP001158986"/>
    </source>
</evidence>
<organism evidence="2 5">
    <name type="scientific">Peronospora belbahrii</name>
    <dbReference type="NCBI Taxonomy" id="622444"/>
    <lineage>
        <taxon>Eukaryota</taxon>
        <taxon>Sar</taxon>
        <taxon>Stramenopiles</taxon>
        <taxon>Oomycota</taxon>
        <taxon>Peronosporomycetes</taxon>
        <taxon>Peronosporales</taxon>
        <taxon>Peronosporaceae</taxon>
        <taxon>Peronospora</taxon>
    </lineage>
</organism>
<evidence type="ECO:0000313" key="5">
    <source>
        <dbReference type="Proteomes" id="UP001160483"/>
    </source>
</evidence>
<evidence type="ECO:0000313" key="2">
    <source>
        <dbReference type="EMBL" id="CAH0474380.1"/>
    </source>
</evidence>
<comment type="caution">
    <text evidence="2">The sequence shown here is derived from an EMBL/GenBank/DDBJ whole genome shotgun (WGS) entry which is preliminary data.</text>
</comment>
<proteinExistence type="predicted"/>